<proteinExistence type="predicted"/>
<dbReference type="AlphaFoldDB" id="A0A2G9TWI5"/>
<gene>
    <name evidence="1" type="ORF">TELCIR_16127</name>
</gene>
<dbReference type="Proteomes" id="UP000230423">
    <property type="component" value="Unassembled WGS sequence"/>
</dbReference>
<evidence type="ECO:0000313" key="1">
    <source>
        <dbReference type="EMBL" id="PIO62324.1"/>
    </source>
</evidence>
<dbReference type="EMBL" id="KZ352253">
    <property type="protein sequence ID" value="PIO62324.1"/>
    <property type="molecule type" value="Genomic_DNA"/>
</dbReference>
<protein>
    <submittedName>
        <fullName evidence="1">Uncharacterized protein</fullName>
    </submittedName>
</protein>
<reference evidence="1 2" key="1">
    <citation type="submission" date="2015-09" db="EMBL/GenBank/DDBJ databases">
        <title>Draft genome of the parasitic nematode Teladorsagia circumcincta isolate WARC Sus (inbred).</title>
        <authorList>
            <person name="Mitreva M."/>
        </authorList>
    </citation>
    <scope>NUCLEOTIDE SEQUENCE [LARGE SCALE GENOMIC DNA]</scope>
    <source>
        <strain evidence="1 2">S</strain>
    </source>
</reference>
<keyword evidence="2" id="KW-1185">Reference proteome</keyword>
<name>A0A2G9TWI5_TELCI</name>
<accession>A0A2G9TWI5</accession>
<organism evidence="1 2">
    <name type="scientific">Teladorsagia circumcincta</name>
    <name type="common">Brown stomach worm</name>
    <name type="synonym">Ostertagia circumcincta</name>
    <dbReference type="NCBI Taxonomy" id="45464"/>
    <lineage>
        <taxon>Eukaryota</taxon>
        <taxon>Metazoa</taxon>
        <taxon>Ecdysozoa</taxon>
        <taxon>Nematoda</taxon>
        <taxon>Chromadorea</taxon>
        <taxon>Rhabditida</taxon>
        <taxon>Rhabditina</taxon>
        <taxon>Rhabditomorpha</taxon>
        <taxon>Strongyloidea</taxon>
        <taxon>Trichostrongylidae</taxon>
        <taxon>Teladorsagia</taxon>
    </lineage>
</organism>
<sequence>MDHMQLMELFHRRVMSSLMTAYVVGTLSGA</sequence>
<evidence type="ECO:0000313" key="2">
    <source>
        <dbReference type="Proteomes" id="UP000230423"/>
    </source>
</evidence>